<keyword evidence="9 11" id="KW-0239">DNA-directed DNA polymerase</keyword>
<dbReference type="RefSeq" id="WP_015201530.1">
    <property type="nucleotide sequence ID" value="NC_019753.1"/>
</dbReference>
<keyword evidence="8 11" id="KW-0067">ATP-binding</keyword>
<dbReference type="OrthoDB" id="9810148at2"/>
<dbReference type="PANTHER" id="PTHR11669">
    <property type="entry name" value="REPLICATION FACTOR C / DNA POLYMERASE III GAMMA-TAU SUBUNIT"/>
    <property type="match status" value="1"/>
</dbReference>
<evidence type="ECO:0000256" key="7">
    <source>
        <dbReference type="ARBA" id="ARBA00022833"/>
    </source>
</evidence>
<evidence type="ECO:0000256" key="9">
    <source>
        <dbReference type="ARBA" id="ARBA00022932"/>
    </source>
</evidence>
<keyword evidence="4 11" id="KW-0235">DNA replication</keyword>
<dbReference type="EMBL" id="CP003620">
    <property type="protein sequence ID" value="AFZ11389.1"/>
    <property type="molecule type" value="Genomic_DNA"/>
</dbReference>
<dbReference type="eggNOG" id="COG2812">
    <property type="taxonomic scope" value="Bacteria"/>
</dbReference>
<evidence type="ECO:0000256" key="2">
    <source>
        <dbReference type="ARBA" id="ARBA00022679"/>
    </source>
</evidence>
<dbReference type="InterPro" id="IPR008921">
    <property type="entry name" value="DNA_pol3_clamp-load_cplx_C"/>
</dbReference>
<dbReference type="InterPro" id="IPR005790">
    <property type="entry name" value="DNA_polIII_delta"/>
</dbReference>
<protein>
    <recommendedName>
        <fullName evidence="11">DNA polymerase III subunit gamma/tau</fullName>
        <ecNumber evidence="11">2.7.7.7</ecNumber>
    </recommendedName>
</protein>
<dbReference type="InterPro" id="IPR022754">
    <property type="entry name" value="DNA_pol_III_gamma-3"/>
</dbReference>
<proteinExistence type="inferred from homology"/>
<dbReference type="Proteomes" id="UP000010472">
    <property type="component" value="Chromosome"/>
</dbReference>
<evidence type="ECO:0000313" key="15">
    <source>
        <dbReference type="Proteomes" id="UP000010472"/>
    </source>
</evidence>
<evidence type="ECO:0000256" key="4">
    <source>
        <dbReference type="ARBA" id="ARBA00022705"/>
    </source>
</evidence>
<evidence type="ECO:0000256" key="12">
    <source>
        <dbReference type="SAM" id="MobiDB-lite"/>
    </source>
</evidence>
<dbReference type="STRING" id="1173022.Cri9333_0418"/>
<keyword evidence="3 11" id="KW-0548">Nucleotidyltransferase</keyword>
<accession>K9VV02</accession>
<comment type="catalytic activity">
    <reaction evidence="10 11">
        <text>DNA(n) + a 2'-deoxyribonucleoside 5'-triphosphate = DNA(n+1) + diphosphate</text>
        <dbReference type="Rhea" id="RHEA:22508"/>
        <dbReference type="Rhea" id="RHEA-COMP:17339"/>
        <dbReference type="Rhea" id="RHEA-COMP:17340"/>
        <dbReference type="ChEBI" id="CHEBI:33019"/>
        <dbReference type="ChEBI" id="CHEBI:61560"/>
        <dbReference type="ChEBI" id="CHEBI:173112"/>
        <dbReference type="EC" id="2.7.7.7"/>
    </reaction>
</comment>
<dbReference type="Pfam" id="PF13177">
    <property type="entry name" value="DNA_pol3_delta2"/>
    <property type="match status" value="1"/>
</dbReference>
<gene>
    <name evidence="11" type="primary">dnaX</name>
    <name evidence="14" type="ORF">Cri9333_0418</name>
</gene>
<dbReference type="Gene3D" id="1.20.272.10">
    <property type="match status" value="1"/>
</dbReference>
<comment type="similarity">
    <text evidence="1 11">Belongs to the DnaX/STICHEL family.</text>
</comment>
<dbReference type="InterPro" id="IPR027417">
    <property type="entry name" value="P-loop_NTPase"/>
</dbReference>
<dbReference type="NCBIfam" id="TIGR02397">
    <property type="entry name" value="dnaX_nterm"/>
    <property type="match status" value="1"/>
</dbReference>
<dbReference type="FunFam" id="3.40.50.300:FF:000014">
    <property type="entry name" value="DNA polymerase III subunit gamma/tau"/>
    <property type="match status" value="1"/>
</dbReference>
<keyword evidence="7" id="KW-0862">Zinc</keyword>
<dbReference type="GO" id="GO:0003887">
    <property type="term" value="F:DNA-directed DNA polymerase activity"/>
    <property type="evidence" value="ECO:0007669"/>
    <property type="project" value="UniProtKB-KW"/>
</dbReference>
<dbReference type="HOGENOM" id="CLU_006229_2_1_3"/>
<dbReference type="EC" id="2.7.7.7" evidence="11"/>
<name>K9VV02_9CYAN</name>
<evidence type="ECO:0000256" key="6">
    <source>
        <dbReference type="ARBA" id="ARBA00022741"/>
    </source>
</evidence>
<keyword evidence="5" id="KW-0479">Metal-binding</keyword>
<evidence type="ECO:0000256" key="5">
    <source>
        <dbReference type="ARBA" id="ARBA00022723"/>
    </source>
</evidence>
<reference evidence="14 15" key="1">
    <citation type="submission" date="2012-06" db="EMBL/GenBank/DDBJ databases">
        <title>Finished chromosome of genome of Crinalium epipsammum PCC 9333.</title>
        <authorList>
            <consortium name="US DOE Joint Genome Institute"/>
            <person name="Gugger M."/>
            <person name="Coursin T."/>
            <person name="Rippka R."/>
            <person name="Tandeau De Marsac N."/>
            <person name="Huntemann M."/>
            <person name="Wei C.-L."/>
            <person name="Han J."/>
            <person name="Detter J.C."/>
            <person name="Han C."/>
            <person name="Tapia R."/>
            <person name="Davenport K."/>
            <person name="Daligault H."/>
            <person name="Erkkila T."/>
            <person name="Gu W."/>
            <person name="Munk A.C.C."/>
            <person name="Teshima H."/>
            <person name="Xu Y."/>
            <person name="Chain P."/>
            <person name="Chen A."/>
            <person name="Krypides N."/>
            <person name="Mavromatis K."/>
            <person name="Markowitz V."/>
            <person name="Szeto E."/>
            <person name="Ivanova N."/>
            <person name="Mikhailova N."/>
            <person name="Ovchinnikova G."/>
            <person name="Pagani I."/>
            <person name="Pati A."/>
            <person name="Goodwin L."/>
            <person name="Peters L."/>
            <person name="Pitluck S."/>
            <person name="Woyke T."/>
            <person name="Kerfeld C."/>
        </authorList>
    </citation>
    <scope>NUCLEOTIDE SEQUENCE [LARGE SCALE GENOMIC DNA]</scope>
    <source>
        <strain evidence="14 15">PCC 9333</strain>
    </source>
</reference>
<dbReference type="GO" id="GO:0003677">
    <property type="term" value="F:DNA binding"/>
    <property type="evidence" value="ECO:0007669"/>
    <property type="project" value="InterPro"/>
</dbReference>
<dbReference type="KEGG" id="cep:Cri9333_0418"/>
<evidence type="ECO:0000256" key="8">
    <source>
        <dbReference type="ARBA" id="ARBA00022840"/>
    </source>
</evidence>
<feature type="region of interest" description="Disordered" evidence="12">
    <location>
        <begin position="370"/>
        <end position="390"/>
    </location>
</feature>
<dbReference type="CDD" id="cd00009">
    <property type="entry name" value="AAA"/>
    <property type="match status" value="1"/>
</dbReference>
<comment type="subunit">
    <text evidence="11">DNA polymerase III contains a core (composed of alpha, epsilon and theta chains) that associates with a tau subunit. This core dimerizes to form the POLIII' complex. PolIII' associates with the gamma complex (composed of gamma, delta, delta', psi and chi chains) and with the beta chain to form the complete DNA polymerase III complex.</text>
</comment>
<dbReference type="PATRIC" id="fig|1173022.3.peg.449"/>
<evidence type="ECO:0000256" key="3">
    <source>
        <dbReference type="ARBA" id="ARBA00022695"/>
    </source>
</evidence>
<keyword evidence="15" id="KW-1185">Reference proteome</keyword>
<dbReference type="SUPFAM" id="SSF48019">
    <property type="entry name" value="post-AAA+ oligomerization domain-like"/>
    <property type="match status" value="1"/>
</dbReference>
<keyword evidence="6 11" id="KW-0547">Nucleotide-binding</keyword>
<dbReference type="Pfam" id="PF22608">
    <property type="entry name" value="DNAX_ATPase_lid"/>
    <property type="match status" value="1"/>
</dbReference>
<organism evidence="14 15">
    <name type="scientific">Crinalium epipsammum PCC 9333</name>
    <dbReference type="NCBI Taxonomy" id="1173022"/>
    <lineage>
        <taxon>Bacteria</taxon>
        <taxon>Bacillati</taxon>
        <taxon>Cyanobacteriota</taxon>
        <taxon>Cyanophyceae</taxon>
        <taxon>Gomontiellales</taxon>
        <taxon>Gomontiellaceae</taxon>
        <taxon>Crinalium</taxon>
    </lineage>
</organism>
<evidence type="ECO:0000256" key="10">
    <source>
        <dbReference type="ARBA" id="ARBA00049244"/>
    </source>
</evidence>
<dbReference type="InterPro" id="IPR050238">
    <property type="entry name" value="DNA_Rep/Repair_Clamp_Loader"/>
</dbReference>
<dbReference type="Gene3D" id="1.10.8.60">
    <property type="match status" value="1"/>
</dbReference>
<dbReference type="SMART" id="SM00382">
    <property type="entry name" value="AAA"/>
    <property type="match status" value="1"/>
</dbReference>
<evidence type="ECO:0000259" key="13">
    <source>
        <dbReference type="SMART" id="SM00382"/>
    </source>
</evidence>
<dbReference type="GO" id="GO:0005524">
    <property type="term" value="F:ATP binding"/>
    <property type="evidence" value="ECO:0007669"/>
    <property type="project" value="UniProtKB-KW"/>
</dbReference>
<dbReference type="PANTHER" id="PTHR11669:SF0">
    <property type="entry name" value="PROTEIN STICHEL-LIKE 2"/>
    <property type="match status" value="1"/>
</dbReference>
<keyword evidence="2 11" id="KW-0808">Transferase</keyword>
<dbReference type="Gene3D" id="3.40.50.300">
    <property type="entry name" value="P-loop containing nucleotide triphosphate hydrolases"/>
    <property type="match status" value="1"/>
</dbReference>
<sequence length="465" mass="50134">MHTPLTLKYRPQLLADLVGQDCLSQTLTNAIKSGRIAPAYLFTGPKGTGKTSTARILAKSLNCSNNSLPTVTPCGKCQSCRSIEKSSSLDVSEIDAASHNGVDDARALIERSHLAPVGHGYRIFILDEVHCLSSQAFNALLKCLEEPPAKVIFILCTTEAHKILPTIVSRCQVLNFKAVSIANLIKQLTNVAELEEIAINEAALTALARTADGGMRDALQLLDQLSLLEVEITPEHIAEISGDVNPSDLIAILKAIRSKNTASLLQLSSKLLDSGISPKAILVSLLKVYRDLLAIASDPTSKNNDLLISTVSAVTIRKVAESLGYNQIQSSLQQLREAEYQLKQALQPALWVEVCLLGLIPESTINTNKKASENAPIPATTAPKPKPKTDTPAKIWQKTLATTTAKNQAVLSIANLCKLEESTAELAVPQSHLTKFEGYKAKITKMLGEVTGREITLTLVAEKNQ</sequence>
<dbReference type="AlphaFoldDB" id="K9VV02"/>
<dbReference type="InterPro" id="IPR012763">
    <property type="entry name" value="DNA_pol_III_sug/sutau_N"/>
</dbReference>
<dbReference type="GO" id="GO:0009360">
    <property type="term" value="C:DNA polymerase III complex"/>
    <property type="evidence" value="ECO:0007669"/>
    <property type="project" value="InterPro"/>
</dbReference>
<evidence type="ECO:0000256" key="11">
    <source>
        <dbReference type="RuleBase" id="RU364063"/>
    </source>
</evidence>
<dbReference type="NCBIfam" id="TIGR01128">
    <property type="entry name" value="holA"/>
    <property type="match status" value="1"/>
</dbReference>
<evidence type="ECO:0000256" key="1">
    <source>
        <dbReference type="ARBA" id="ARBA00006360"/>
    </source>
</evidence>
<dbReference type="Pfam" id="PF12169">
    <property type="entry name" value="DNA_pol3_gamma3"/>
    <property type="match status" value="1"/>
</dbReference>
<feature type="domain" description="AAA+ ATPase" evidence="13">
    <location>
        <begin position="36"/>
        <end position="180"/>
    </location>
</feature>
<dbReference type="InterPro" id="IPR003593">
    <property type="entry name" value="AAA+_ATPase"/>
</dbReference>
<comment type="function">
    <text evidence="11">DNA polymerase III is a complex, multichain enzyme responsible for most of the replicative synthesis in bacteria. This DNA polymerase also exhibits 3' to 5' exonuclease activity.</text>
</comment>
<evidence type="ECO:0000313" key="14">
    <source>
        <dbReference type="EMBL" id="AFZ11389.1"/>
    </source>
</evidence>
<dbReference type="InterPro" id="IPR045085">
    <property type="entry name" value="HLD_clamp_pol_III_gamma_tau"/>
</dbReference>
<dbReference type="GO" id="GO:0046872">
    <property type="term" value="F:metal ion binding"/>
    <property type="evidence" value="ECO:0007669"/>
    <property type="project" value="UniProtKB-KW"/>
</dbReference>
<dbReference type="GO" id="GO:0006261">
    <property type="term" value="P:DNA-templated DNA replication"/>
    <property type="evidence" value="ECO:0007669"/>
    <property type="project" value="TreeGrafter"/>
</dbReference>
<dbReference type="SUPFAM" id="SSF52540">
    <property type="entry name" value="P-loop containing nucleoside triphosphate hydrolases"/>
    <property type="match status" value="1"/>
</dbReference>